<proteinExistence type="inferred from homology"/>
<feature type="region of interest" description="Disordered" evidence="3">
    <location>
        <begin position="105"/>
        <end position="174"/>
    </location>
</feature>
<dbReference type="SUPFAM" id="SSF52129">
    <property type="entry name" value="Caspase-like"/>
    <property type="match status" value="1"/>
</dbReference>
<dbReference type="InterPro" id="IPR029030">
    <property type="entry name" value="Caspase-like_dom_sf"/>
</dbReference>
<dbReference type="SMART" id="SM00115">
    <property type="entry name" value="CASc"/>
    <property type="match status" value="1"/>
</dbReference>
<dbReference type="PANTHER" id="PTHR22576">
    <property type="entry name" value="MUCOSA ASSOCIATED LYMPHOID TISSUE LYMPHOMA TRANSLOCATION PROTEIN 1/PARACASPASE"/>
    <property type="match status" value="1"/>
</dbReference>
<feature type="compositionally biased region" description="Polar residues" evidence="3">
    <location>
        <begin position="112"/>
        <end position="131"/>
    </location>
</feature>
<comment type="similarity">
    <text evidence="1 2">Belongs to the peptidase C14A family.</text>
</comment>
<protein>
    <submittedName>
        <fullName evidence="6">Caspase-1</fullName>
    </submittedName>
</protein>
<evidence type="ECO:0000256" key="1">
    <source>
        <dbReference type="ARBA" id="ARBA00010134"/>
    </source>
</evidence>
<evidence type="ECO:0000259" key="5">
    <source>
        <dbReference type="PROSITE" id="PS50208"/>
    </source>
</evidence>
<dbReference type="InterPro" id="IPR001309">
    <property type="entry name" value="Pept_C14_p20"/>
</dbReference>
<dbReference type="Proteomes" id="UP000242188">
    <property type="component" value="Unassembled WGS sequence"/>
</dbReference>
<dbReference type="GO" id="GO:0004197">
    <property type="term" value="F:cysteine-type endopeptidase activity"/>
    <property type="evidence" value="ECO:0007669"/>
    <property type="project" value="InterPro"/>
</dbReference>
<dbReference type="STRING" id="6573.A0A210QJA9"/>
<dbReference type="Gene3D" id="3.40.50.1460">
    <property type="match status" value="1"/>
</dbReference>
<dbReference type="PRINTS" id="PR00376">
    <property type="entry name" value="IL1BCENZYME"/>
</dbReference>
<sequence length="426" mass="48464">MDTEQTLHNNMVLDLSRSIAPGIDGWTELLDLFNNNPLSKTEINAITSMQKLFEKLVDYETIKVGKYGKVIKLLQSNGKEQFNVLVKIMQNCQDAIAEMKNAAGNQLKPADNTGTPMQSVKKSEAPSNQLTSDDKTETTMQSDREHLSPEVTPQNVGPSGGPSSDKYPRSYTKREARGKKGLMVIFNFTFKGENSERKHAPVDKKHLTDFFKNELGWYVKDHEDCTVAEVQKYLEQARTTLKKDKYNNGSCKYYCLFVAVMSHGEEEYFITKGGTKFKYADVFSAFTNKKLPEFAGRPKVFLMQSCKGKELQNDIHSDHIHDKCPILDDSDILVIWATTPGCKAFAKSSDGSFLIEVTIKHFQKKFASDDVECMLSDIRRTIAYDPKYRSTPDATEPYRQMPCTWSTLTDKLYLIRYHCLLGKRPR</sequence>
<dbReference type="PROSITE" id="PS50207">
    <property type="entry name" value="CASPASE_P10"/>
    <property type="match status" value="1"/>
</dbReference>
<organism evidence="6 7">
    <name type="scientific">Mizuhopecten yessoensis</name>
    <name type="common">Japanese scallop</name>
    <name type="synonym">Patinopecten yessoensis</name>
    <dbReference type="NCBI Taxonomy" id="6573"/>
    <lineage>
        <taxon>Eukaryota</taxon>
        <taxon>Metazoa</taxon>
        <taxon>Spiralia</taxon>
        <taxon>Lophotrochozoa</taxon>
        <taxon>Mollusca</taxon>
        <taxon>Bivalvia</taxon>
        <taxon>Autobranchia</taxon>
        <taxon>Pteriomorphia</taxon>
        <taxon>Pectinida</taxon>
        <taxon>Pectinoidea</taxon>
        <taxon>Pectinidae</taxon>
        <taxon>Mizuhopecten</taxon>
    </lineage>
</organism>
<dbReference type="AlphaFoldDB" id="A0A210QJA9"/>
<keyword evidence="7" id="KW-1185">Reference proteome</keyword>
<dbReference type="PANTHER" id="PTHR22576:SF41">
    <property type="entry name" value="CASPASE 14, APOPTOSIS-RELATED CYSTEINE PEPTIDASE"/>
    <property type="match status" value="1"/>
</dbReference>
<name>A0A210QJA9_MIZYE</name>
<dbReference type="GO" id="GO:0006508">
    <property type="term" value="P:proteolysis"/>
    <property type="evidence" value="ECO:0007669"/>
    <property type="project" value="InterPro"/>
</dbReference>
<dbReference type="PROSITE" id="PS50208">
    <property type="entry name" value="CASPASE_P20"/>
    <property type="match status" value="1"/>
</dbReference>
<dbReference type="InterPro" id="IPR015917">
    <property type="entry name" value="Pept_C14A"/>
</dbReference>
<dbReference type="InterPro" id="IPR052039">
    <property type="entry name" value="Caspase-related_regulators"/>
</dbReference>
<comment type="caution">
    <text evidence="6">The sequence shown here is derived from an EMBL/GenBank/DDBJ whole genome shotgun (WGS) entry which is preliminary data.</text>
</comment>
<evidence type="ECO:0000259" key="4">
    <source>
        <dbReference type="PROSITE" id="PS50207"/>
    </source>
</evidence>
<accession>A0A210QJA9</accession>
<dbReference type="EMBL" id="NEDP02003367">
    <property type="protein sequence ID" value="OWF48832.1"/>
    <property type="molecule type" value="Genomic_DNA"/>
</dbReference>
<evidence type="ECO:0000313" key="7">
    <source>
        <dbReference type="Proteomes" id="UP000242188"/>
    </source>
</evidence>
<feature type="domain" description="Caspase family p20" evidence="5">
    <location>
        <begin position="183"/>
        <end position="310"/>
    </location>
</feature>
<dbReference type="OrthoDB" id="6097906at2759"/>
<gene>
    <name evidence="6" type="ORF">KP79_PYT07655</name>
</gene>
<feature type="compositionally biased region" description="Basic and acidic residues" evidence="3">
    <location>
        <begin position="132"/>
        <end position="148"/>
    </location>
</feature>
<dbReference type="InterPro" id="IPR011600">
    <property type="entry name" value="Pept_C14_caspase"/>
</dbReference>
<feature type="domain" description="Caspase family p10" evidence="4">
    <location>
        <begin position="329"/>
        <end position="416"/>
    </location>
</feature>
<evidence type="ECO:0000256" key="2">
    <source>
        <dbReference type="RuleBase" id="RU003971"/>
    </source>
</evidence>
<evidence type="ECO:0000313" key="6">
    <source>
        <dbReference type="EMBL" id="OWF48832.1"/>
    </source>
</evidence>
<reference evidence="6 7" key="1">
    <citation type="journal article" date="2017" name="Nat. Ecol. Evol.">
        <title>Scallop genome provides insights into evolution of bilaterian karyotype and development.</title>
        <authorList>
            <person name="Wang S."/>
            <person name="Zhang J."/>
            <person name="Jiao W."/>
            <person name="Li J."/>
            <person name="Xun X."/>
            <person name="Sun Y."/>
            <person name="Guo X."/>
            <person name="Huan P."/>
            <person name="Dong B."/>
            <person name="Zhang L."/>
            <person name="Hu X."/>
            <person name="Sun X."/>
            <person name="Wang J."/>
            <person name="Zhao C."/>
            <person name="Wang Y."/>
            <person name="Wang D."/>
            <person name="Huang X."/>
            <person name="Wang R."/>
            <person name="Lv J."/>
            <person name="Li Y."/>
            <person name="Zhang Z."/>
            <person name="Liu B."/>
            <person name="Lu W."/>
            <person name="Hui Y."/>
            <person name="Liang J."/>
            <person name="Zhou Z."/>
            <person name="Hou R."/>
            <person name="Li X."/>
            <person name="Liu Y."/>
            <person name="Li H."/>
            <person name="Ning X."/>
            <person name="Lin Y."/>
            <person name="Zhao L."/>
            <person name="Xing Q."/>
            <person name="Dou J."/>
            <person name="Li Y."/>
            <person name="Mao J."/>
            <person name="Guo H."/>
            <person name="Dou H."/>
            <person name="Li T."/>
            <person name="Mu C."/>
            <person name="Jiang W."/>
            <person name="Fu Q."/>
            <person name="Fu X."/>
            <person name="Miao Y."/>
            <person name="Liu J."/>
            <person name="Yu Q."/>
            <person name="Li R."/>
            <person name="Liao H."/>
            <person name="Li X."/>
            <person name="Kong Y."/>
            <person name="Jiang Z."/>
            <person name="Chourrout D."/>
            <person name="Li R."/>
            <person name="Bao Z."/>
        </authorList>
    </citation>
    <scope>NUCLEOTIDE SEQUENCE [LARGE SCALE GENOMIC DNA]</scope>
    <source>
        <strain evidence="6 7">PY_sf001</strain>
    </source>
</reference>
<evidence type="ECO:0000256" key="3">
    <source>
        <dbReference type="SAM" id="MobiDB-lite"/>
    </source>
</evidence>
<dbReference type="Pfam" id="PF00656">
    <property type="entry name" value="Peptidase_C14"/>
    <property type="match status" value="1"/>
</dbReference>
<dbReference type="InterPro" id="IPR002138">
    <property type="entry name" value="Pept_C14_p10"/>
</dbReference>